<evidence type="ECO:0000313" key="12">
    <source>
        <dbReference type="Proteomes" id="UP000799777"/>
    </source>
</evidence>
<evidence type="ECO:0000256" key="8">
    <source>
        <dbReference type="PROSITE-ProRule" id="PRU00261"/>
    </source>
</evidence>
<proteinExistence type="predicted"/>
<evidence type="ECO:0000256" key="7">
    <source>
        <dbReference type="ARBA" id="ARBA00023285"/>
    </source>
</evidence>
<accession>A0A9P4HEV6</accession>
<comment type="cofactor">
    <cofactor evidence="1">
        <name>Co(2+)</name>
        <dbReference type="ChEBI" id="CHEBI:48828"/>
    </cofactor>
</comment>
<keyword evidence="6" id="KW-0119">Carbohydrate metabolism</keyword>
<evidence type="ECO:0000256" key="3">
    <source>
        <dbReference type="ARBA" id="ARBA00022723"/>
    </source>
</evidence>
<dbReference type="Gene3D" id="3.30.60.10">
    <property type="entry name" value="Endochitinase-like"/>
    <property type="match status" value="1"/>
</dbReference>
<evidence type="ECO:0000256" key="1">
    <source>
        <dbReference type="ARBA" id="ARBA00001941"/>
    </source>
</evidence>
<feature type="disulfide bond" evidence="8">
    <location>
        <begin position="54"/>
        <end position="68"/>
    </location>
</feature>
<comment type="caution">
    <text evidence="8">Lacks conserved residue(s) required for the propagation of feature annotation.</text>
</comment>
<evidence type="ECO:0000259" key="10">
    <source>
        <dbReference type="PROSITE" id="PS50941"/>
    </source>
</evidence>
<dbReference type="PANTHER" id="PTHR46471:SF2">
    <property type="entry name" value="CHITIN DEACETYLASE-RELATED"/>
    <property type="match status" value="1"/>
</dbReference>
<dbReference type="EMBL" id="ML978174">
    <property type="protein sequence ID" value="KAF2032285.1"/>
    <property type="molecule type" value="Genomic_DNA"/>
</dbReference>
<evidence type="ECO:0000256" key="5">
    <source>
        <dbReference type="ARBA" id="ARBA00022801"/>
    </source>
</evidence>
<protein>
    <recommendedName>
        <fullName evidence="10">Chitin-binding type-1 domain-containing protein</fullName>
    </recommendedName>
</protein>
<keyword evidence="5" id="KW-0378">Hydrolase</keyword>
<feature type="domain" description="Chitin-binding type-1" evidence="10">
    <location>
        <begin position="34"/>
        <end position="82"/>
    </location>
</feature>
<name>A0A9P4HEV6_9PLEO</name>
<evidence type="ECO:0000313" key="11">
    <source>
        <dbReference type="EMBL" id="KAF2032285.1"/>
    </source>
</evidence>
<keyword evidence="12" id="KW-1185">Reference proteome</keyword>
<dbReference type="OrthoDB" id="1193027at2759"/>
<keyword evidence="3" id="KW-0479">Metal-binding</keyword>
<dbReference type="PROSITE" id="PS50941">
    <property type="entry name" value="CHIT_BIND_I_2"/>
    <property type="match status" value="1"/>
</dbReference>
<dbReference type="SUPFAM" id="SSF57016">
    <property type="entry name" value="Plant lectins/antimicrobial peptides"/>
    <property type="match status" value="1"/>
</dbReference>
<keyword evidence="4 9" id="KW-0732">Signal</keyword>
<comment type="caution">
    <text evidence="11">The sequence shown here is derived from an EMBL/GenBank/DDBJ whole genome shotgun (WGS) entry which is preliminary data.</text>
</comment>
<evidence type="ECO:0000256" key="9">
    <source>
        <dbReference type="SAM" id="SignalP"/>
    </source>
</evidence>
<organism evidence="11 12">
    <name type="scientific">Setomelanomma holmii</name>
    <dbReference type="NCBI Taxonomy" id="210430"/>
    <lineage>
        <taxon>Eukaryota</taxon>
        <taxon>Fungi</taxon>
        <taxon>Dikarya</taxon>
        <taxon>Ascomycota</taxon>
        <taxon>Pezizomycotina</taxon>
        <taxon>Dothideomycetes</taxon>
        <taxon>Pleosporomycetidae</taxon>
        <taxon>Pleosporales</taxon>
        <taxon>Pleosporineae</taxon>
        <taxon>Phaeosphaeriaceae</taxon>
        <taxon>Setomelanomma</taxon>
    </lineage>
</organism>
<sequence>MVSASVLLLTFLFALGTCSPSANSGSASNPVSTDGRCGPSYGNQTCTDSAGGGCCSIWGYCGDNFDFCRADRCQQDYGTCLPAGTTPSSYLLTRTINQATSCSVSGTTTLTSTLTLLSTSTLPQETVTLAVQAITVTALSTLTLPGADRPTTVFSPTTLTLAPDPVTITATSIPPAVVSMVTQFLTVSIPPAITQIERETISFTATLVSTLIPYAVVNVVTQSLTGKQLKWERSAWDWLTYQLRLPRYPYLQPSRKYAIRLSPSSQPSHPCLFLPRF</sequence>
<keyword evidence="7" id="KW-0170">Cobalt</keyword>
<keyword evidence="8" id="KW-1015">Disulfide bond</keyword>
<dbReference type="GO" id="GO:0016787">
    <property type="term" value="F:hydrolase activity"/>
    <property type="evidence" value="ECO:0007669"/>
    <property type="project" value="UniProtKB-KW"/>
</dbReference>
<keyword evidence="2 8" id="KW-0147">Chitin-binding</keyword>
<feature type="signal peptide" evidence="9">
    <location>
        <begin position="1"/>
        <end position="16"/>
    </location>
</feature>
<dbReference type="GO" id="GO:0008061">
    <property type="term" value="F:chitin binding"/>
    <property type="evidence" value="ECO:0007669"/>
    <property type="project" value="UniProtKB-UniRule"/>
</dbReference>
<gene>
    <name evidence="11" type="ORF">EK21DRAFT_87406</name>
</gene>
<dbReference type="AlphaFoldDB" id="A0A9P4HEV6"/>
<dbReference type="InterPro" id="IPR001002">
    <property type="entry name" value="Chitin-bd_1"/>
</dbReference>
<dbReference type="GO" id="GO:0046872">
    <property type="term" value="F:metal ion binding"/>
    <property type="evidence" value="ECO:0007669"/>
    <property type="project" value="UniProtKB-KW"/>
</dbReference>
<dbReference type="InterPro" id="IPR036861">
    <property type="entry name" value="Endochitinase-like_sf"/>
</dbReference>
<evidence type="ECO:0000256" key="2">
    <source>
        <dbReference type="ARBA" id="ARBA00022669"/>
    </source>
</evidence>
<reference evidence="11" key="1">
    <citation type="journal article" date="2020" name="Stud. Mycol.">
        <title>101 Dothideomycetes genomes: a test case for predicting lifestyles and emergence of pathogens.</title>
        <authorList>
            <person name="Haridas S."/>
            <person name="Albert R."/>
            <person name="Binder M."/>
            <person name="Bloem J."/>
            <person name="Labutti K."/>
            <person name="Salamov A."/>
            <person name="Andreopoulos B."/>
            <person name="Baker S."/>
            <person name="Barry K."/>
            <person name="Bills G."/>
            <person name="Bluhm B."/>
            <person name="Cannon C."/>
            <person name="Castanera R."/>
            <person name="Culley D."/>
            <person name="Daum C."/>
            <person name="Ezra D."/>
            <person name="Gonzalez J."/>
            <person name="Henrissat B."/>
            <person name="Kuo A."/>
            <person name="Liang C."/>
            <person name="Lipzen A."/>
            <person name="Lutzoni F."/>
            <person name="Magnuson J."/>
            <person name="Mondo S."/>
            <person name="Nolan M."/>
            <person name="Ohm R."/>
            <person name="Pangilinan J."/>
            <person name="Park H.-J."/>
            <person name="Ramirez L."/>
            <person name="Alfaro M."/>
            <person name="Sun H."/>
            <person name="Tritt A."/>
            <person name="Yoshinaga Y."/>
            <person name="Zwiers L.-H."/>
            <person name="Turgeon B."/>
            <person name="Goodwin S."/>
            <person name="Spatafora J."/>
            <person name="Crous P."/>
            <person name="Grigoriev I."/>
        </authorList>
    </citation>
    <scope>NUCLEOTIDE SEQUENCE</scope>
    <source>
        <strain evidence="11">CBS 110217</strain>
    </source>
</reference>
<evidence type="ECO:0000256" key="4">
    <source>
        <dbReference type="ARBA" id="ARBA00022729"/>
    </source>
</evidence>
<feature type="chain" id="PRO_5040194692" description="Chitin-binding type-1 domain-containing protein" evidence="9">
    <location>
        <begin position="17"/>
        <end position="277"/>
    </location>
</feature>
<evidence type="ECO:0000256" key="6">
    <source>
        <dbReference type="ARBA" id="ARBA00023277"/>
    </source>
</evidence>
<dbReference type="PANTHER" id="PTHR46471">
    <property type="entry name" value="CHITIN DEACETYLASE"/>
    <property type="match status" value="1"/>
</dbReference>
<dbReference type="Proteomes" id="UP000799777">
    <property type="component" value="Unassembled WGS sequence"/>
</dbReference>